<dbReference type="GO" id="GO:0045893">
    <property type="term" value="P:positive regulation of DNA-templated transcription"/>
    <property type="evidence" value="ECO:0007669"/>
    <property type="project" value="TreeGrafter"/>
</dbReference>
<dbReference type="Proteomes" id="UP000030746">
    <property type="component" value="Unassembled WGS sequence"/>
</dbReference>
<dbReference type="GO" id="GO:0003676">
    <property type="term" value="F:nucleic acid binding"/>
    <property type="evidence" value="ECO:0007669"/>
    <property type="project" value="InterPro"/>
</dbReference>
<dbReference type="KEGG" id="lgi:LOTGIDRAFT_207744"/>
<evidence type="ECO:0000313" key="2">
    <source>
        <dbReference type="EMBL" id="ESP00950.1"/>
    </source>
</evidence>
<dbReference type="PROSITE" id="PS50174">
    <property type="entry name" value="G_PATCH"/>
    <property type="match status" value="1"/>
</dbReference>
<dbReference type="AlphaFoldDB" id="V4CFY0"/>
<dbReference type="OMA" id="GGFHCFH"/>
<accession>V4CFY0</accession>
<organism evidence="2 3">
    <name type="scientific">Lottia gigantea</name>
    <name type="common">Giant owl limpet</name>
    <dbReference type="NCBI Taxonomy" id="225164"/>
    <lineage>
        <taxon>Eukaryota</taxon>
        <taxon>Metazoa</taxon>
        <taxon>Spiralia</taxon>
        <taxon>Lophotrochozoa</taxon>
        <taxon>Mollusca</taxon>
        <taxon>Gastropoda</taxon>
        <taxon>Patellogastropoda</taxon>
        <taxon>Lottioidea</taxon>
        <taxon>Lottiidae</taxon>
        <taxon>Lottia</taxon>
    </lineage>
</organism>
<dbReference type="SMART" id="SM00443">
    <property type="entry name" value="G_patch"/>
    <property type="match status" value="1"/>
</dbReference>
<evidence type="ECO:0000313" key="3">
    <source>
        <dbReference type="Proteomes" id="UP000030746"/>
    </source>
</evidence>
<sequence>MATEGCGECCYAVINNIPAFYHSVDLRNFFSQSVESGHFQCFHFRHRSEKQTTEKEENSKETSLQNVNKSESSKTTCCVIRLTRHNFYYLCQKYNNNNWLDKNGDILSTTCHMSQIQFSTENKDNQKELEYKTKVEMKNIPEDRVKFTESDLLKLPELHPPQMMPHGNIGTPTKTFLQYIQECRLPPKIIQKLGLKFPRTKPKKLFGTVPFDYTQISSHGTQFENTNMETEDDDDGCEEWERHEANYDDPSNKARNKERLFEEKIELKWEKGGSGLVFYTDAQYWKKFEGDFDEQCADDWDVDMSCYYEEGGGDKDSKDLVTMRQEKRRRKGIEATDRYTDTESNSKIGRFEKHTKGFGRKIMEKQGWSDGNKLGSSSSTGLVEALENDGQNPQDKKGFGYYGEKLQRFQPSVRKIPKIEKNEHLITTVYDNPAVTDPDEPLLRRNEPYIIKHRPSVGHIEFLKGIDS</sequence>
<keyword evidence="3" id="KW-1185">Reference proteome</keyword>
<dbReference type="GeneID" id="20246025"/>
<dbReference type="RefSeq" id="XP_009048388.1">
    <property type="nucleotide sequence ID" value="XM_009050140.1"/>
</dbReference>
<evidence type="ECO:0000259" key="1">
    <source>
        <dbReference type="PROSITE" id="PS50174"/>
    </source>
</evidence>
<protein>
    <recommendedName>
        <fullName evidence="1">G-patch domain-containing protein</fullName>
    </recommendedName>
</protein>
<dbReference type="EMBL" id="KB200614">
    <property type="protein sequence ID" value="ESP00950.1"/>
    <property type="molecule type" value="Genomic_DNA"/>
</dbReference>
<name>V4CFY0_LOTGI</name>
<reference evidence="2 3" key="1">
    <citation type="journal article" date="2013" name="Nature">
        <title>Insights into bilaterian evolution from three spiralian genomes.</title>
        <authorList>
            <person name="Simakov O."/>
            <person name="Marletaz F."/>
            <person name="Cho S.J."/>
            <person name="Edsinger-Gonzales E."/>
            <person name="Havlak P."/>
            <person name="Hellsten U."/>
            <person name="Kuo D.H."/>
            <person name="Larsson T."/>
            <person name="Lv J."/>
            <person name="Arendt D."/>
            <person name="Savage R."/>
            <person name="Osoegawa K."/>
            <person name="de Jong P."/>
            <person name="Grimwood J."/>
            <person name="Chapman J.A."/>
            <person name="Shapiro H."/>
            <person name="Aerts A."/>
            <person name="Otillar R.P."/>
            <person name="Terry A.Y."/>
            <person name="Boore J.L."/>
            <person name="Grigoriev I.V."/>
            <person name="Lindberg D.R."/>
            <person name="Seaver E.C."/>
            <person name="Weisblat D.A."/>
            <person name="Putnam N.H."/>
            <person name="Rokhsar D.S."/>
        </authorList>
    </citation>
    <scope>NUCLEOTIDE SEQUENCE [LARGE SCALE GENOMIC DNA]</scope>
</reference>
<feature type="domain" description="G-patch" evidence="1">
    <location>
        <begin position="355"/>
        <end position="404"/>
    </location>
</feature>
<dbReference type="GO" id="GO:0039536">
    <property type="term" value="P:negative regulation of RIG-I signaling pathway"/>
    <property type="evidence" value="ECO:0007669"/>
    <property type="project" value="InterPro"/>
</dbReference>
<dbReference type="HOGENOM" id="CLU_025388_0_0_1"/>
<dbReference type="PANTHER" id="PTHR14390">
    <property type="entry name" value="G PATCH DOMAIN CONTAINING PROTEIN 3"/>
    <property type="match status" value="1"/>
</dbReference>
<dbReference type="OrthoDB" id="5842926at2759"/>
<dbReference type="InterPro" id="IPR000467">
    <property type="entry name" value="G_patch_dom"/>
</dbReference>
<gene>
    <name evidence="2" type="ORF">LOTGIDRAFT_207744</name>
</gene>
<dbReference type="Pfam" id="PF01585">
    <property type="entry name" value="G-patch"/>
    <property type="match status" value="1"/>
</dbReference>
<proteinExistence type="predicted"/>
<dbReference type="GO" id="GO:0032480">
    <property type="term" value="P:negative regulation of type I interferon production"/>
    <property type="evidence" value="ECO:0007669"/>
    <property type="project" value="InterPro"/>
</dbReference>
<dbReference type="CTD" id="20246025"/>
<dbReference type="InterPro" id="IPR040341">
    <property type="entry name" value="GPATCH3"/>
</dbReference>
<dbReference type="PANTHER" id="PTHR14390:SF2">
    <property type="entry name" value="G PATCH DOMAIN-CONTAINING PROTEIN 3"/>
    <property type="match status" value="1"/>
</dbReference>